<proteinExistence type="inferred from homology"/>
<dbReference type="InterPro" id="IPR037066">
    <property type="entry name" value="Plug_dom_sf"/>
</dbReference>
<accession>A0A5M8QBI6</accession>
<keyword evidence="5 9" id="KW-0798">TonB box</keyword>
<dbReference type="GO" id="GO:0009279">
    <property type="term" value="C:cell outer membrane"/>
    <property type="evidence" value="ECO:0007669"/>
    <property type="project" value="UniProtKB-SubCell"/>
</dbReference>
<evidence type="ECO:0000256" key="9">
    <source>
        <dbReference type="RuleBase" id="RU003357"/>
    </source>
</evidence>
<protein>
    <submittedName>
        <fullName evidence="13">TonB-dependent receptor</fullName>
    </submittedName>
</protein>
<evidence type="ECO:0000313" key="14">
    <source>
        <dbReference type="Proteomes" id="UP000323866"/>
    </source>
</evidence>
<dbReference type="Pfam" id="PF07715">
    <property type="entry name" value="Plug"/>
    <property type="match status" value="1"/>
</dbReference>
<dbReference type="Gene3D" id="2.170.130.10">
    <property type="entry name" value="TonB-dependent receptor, plug domain"/>
    <property type="match status" value="1"/>
</dbReference>
<dbReference type="NCBIfam" id="TIGR04057">
    <property type="entry name" value="SusC_RagA_signa"/>
    <property type="match status" value="1"/>
</dbReference>
<dbReference type="EMBL" id="VKKZ01000022">
    <property type="protein sequence ID" value="KAA6432314.1"/>
    <property type="molecule type" value="Genomic_DNA"/>
</dbReference>
<dbReference type="InterPro" id="IPR000531">
    <property type="entry name" value="Beta-barrel_TonB"/>
</dbReference>
<dbReference type="SUPFAM" id="SSF56935">
    <property type="entry name" value="Porins"/>
    <property type="match status" value="1"/>
</dbReference>
<evidence type="ECO:0000256" key="1">
    <source>
        <dbReference type="ARBA" id="ARBA00004571"/>
    </source>
</evidence>
<dbReference type="OrthoDB" id="9768177at2"/>
<dbReference type="InterPro" id="IPR012910">
    <property type="entry name" value="Plug_dom"/>
</dbReference>
<evidence type="ECO:0000256" key="7">
    <source>
        <dbReference type="ARBA" id="ARBA00023237"/>
    </source>
</evidence>
<keyword evidence="7 8" id="KW-0998">Cell outer membrane</keyword>
<name>A0A5M8QBI6_9BACT</name>
<evidence type="ECO:0000313" key="13">
    <source>
        <dbReference type="EMBL" id="KAA6432314.1"/>
    </source>
</evidence>
<gene>
    <name evidence="13" type="ORF">FOE74_14480</name>
</gene>
<keyword evidence="4 8" id="KW-0812">Transmembrane</keyword>
<keyword evidence="13" id="KW-0675">Receptor</keyword>
<dbReference type="Pfam" id="PF13715">
    <property type="entry name" value="CarbopepD_reg_2"/>
    <property type="match status" value="1"/>
</dbReference>
<dbReference type="FunFam" id="2.170.130.10:FF:000008">
    <property type="entry name" value="SusC/RagA family TonB-linked outer membrane protein"/>
    <property type="match status" value="1"/>
</dbReference>
<dbReference type="InterPro" id="IPR036942">
    <property type="entry name" value="Beta-barrel_TonB_sf"/>
</dbReference>
<dbReference type="PROSITE" id="PS52016">
    <property type="entry name" value="TONB_DEPENDENT_REC_3"/>
    <property type="match status" value="1"/>
</dbReference>
<evidence type="ECO:0000256" key="2">
    <source>
        <dbReference type="ARBA" id="ARBA00022448"/>
    </source>
</evidence>
<dbReference type="InterPro" id="IPR023996">
    <property type="entry name" value="TonB-dep_OMP_SusC/RagA"/>
</dbReference>
<feature type="domain" description="TonB-dependent receptor plug" evidence="12">
    <location>
        <begin position="158"/>
        <end position="267"/>
    </location>
</feature>
<dbReference type="AlphaFoldDB" id="A0A5M8QBI6"/>
<feature type="domain" description="TonB-dependent receptor-like beta-barrel" evidence="11">
    <location>
        <begin position="467"/>
        <end position="1039"/>
    </location>
</feature>
<organism evidence="13 14">
    <name type="scientific">Rufibacter glacialis</name>
    <dbReference type="NCBI Taxonomy" id="1259555"/>
    <lineage>
        <taxon>Bacteria</taxon>
        <taxon>Pseudomonadati</taxon>
        <taxon>Bacteroidota</taxon>
        <taxon>Cytophagia</taxon>
        <taxon>Cytophagales</taxon>
        <taxon>Hymenobacteraceae</taxon>
        <taxon>Rufibacter</taxon>
    </lineage>
</organism>
<comment type="similarity">
    <text evidence="8 9">Belongs to the TonB-dependent receptor family.</text>
</comment>
<keyword evidence="10" id="KW-0732">Signal</keyword>
<reference evidence="13 14" key="2">
    <citation type="submission" date="2019-09" db="EMBL/GenBank/DDBJ databases">
        <title>A bacterium isolated from glacier soil.</title>
        <authorList>
            <person name="Liu Q."/>
        </authorList>
    </citation>
    <scope>NUCLEOTIDE SEQUENCE [LARGE SCALE GENOMIC DNA]</scope>
    <source>
        <strain evidence="13 14">MDT1-10-3</strain>
    </source>
</reference>
<keyword evidence="2 8" id="KW-0813">Transport</keyword>
<evidence type="ECO:0000256" key="5">
    <source>
        <dbReference type="ARBA" id="ARBA00023077"/>
    </source>
</evidence>
<sequence length="1082" mass="119561">MKKRFYYACYVCLALPLLGIGTNAAHADSMVTLKGASNGRAAFTATVATTKRGEANQNHKTSAYADVAVSGKVTGEDGKGMPGVTVMVKGTTIATATDVEGNFTLNVPDANATLLVSFIGYVTQEVALNGRTTINVSLKTDAQALDEVVVVGYGTAQKSDVTGALSSVSAEQIAQVPVQNISQALQGRAAGVDVAAGTFRPGEAPVITIRGNRSISATNQPLYVVDGIPLAQGTGLNDFNPLDIESIEILKDASSTAIYGSRGANGVILVTTKKGREGKFTVNYDTYLSLDRPLVKLDLFDGPGFAELRREAYRNINGQDRYSTPFPNPVDDFRLFGADPYTWESLAMGYEWVDREKRIPRMRPATAEEQARYGVAELPIYNPANVRSTDWQDMAFQDAVTQNHQIMVRGGSDKVRTAFSVGYLDQEGIQRGQDFKRYNARLNMDFDVAKFLTMGASINANVNIQNLGGNIYGRFIAQNSLAVPYDPQGNFIELPGADDQVYNPVREADLVFNERRTTRFFGSFYGEAKLGKGLRYRLNFGPDFRQTRNGTYESGISAERQGTSRAVNSQNQNFTYVVENLLFYDKNFGSDHALGVTLLQSVQKDRFESSGITATDLPYESQLWYNIGTTNLGQPSAFSSGYSLRTMQSFMGRVNYSFKDRYLLTASGRYDGSSVLASGNQWDFFPSFALAWKMQEEEFLKAVSFINELKLRVGYGAVGQSSVDPYQTGGVLSRTPYIWNETAAYGYTPTGQRLPDLSWEKTSTFNGGIDFTFFNHRISGSVDVYQANTTNLIMPRAVPTASGFGSVLQNIGATRNTGVEVSLTTHNVQSADGFNWSTDFIFSRNKEEFVETHLGEVDDVGNRWFIGQPLGVYYDYKFDGIWQTDQKDLAAKYGRVPGDIRVVDVNNDFQINAQDLMVLGSNRPKWSGSVNNRLSYKGFELTFLVYARMGHLINNIMYRPGLGGRYQSIARDYWTPTNPSNEYPRPVKDKDISEFGQSLQYQKGDFVKVRNISLNYTFPQSFVSKFRGSNLGVYVNVVNPFLFTDFEALDPEVSDPGTGASENRRALGLSTRSYVFGLRVGF</sequence>
<evidence type="ECO:0000256" key="3">
    <source>
        <dbReference type="ARBA" id="ARBA00022452"/>
    </source>
</evidence>
<evidence type="ECO:0000259" key="11">
    <source>
        <dbReference type="Pfam" id="PF00593"/>
    </source>
</evidence>
<dbReference type="RefSeq" id="WP_149099346.1">
    <property type="nucleotide sequence ID" value="NZ_JBGOGF010000004.1"/>
</dbReference>
<keyword evidence="3 8" id="KW-1134">Transmembrane beta strand</keyword>
<feature type="signal peptide" evidence="10">
    <location>
        <begin position="1"/>
        <end position="27"/>
    </location>
</feature>
<dbReference type="NCBIfam" id="TIGR04056">
    <property type="entry name" value="OMP_RagA_SusC"/>
    <property type="match status" value="1"/>
</dbReference>
<comment type="caution">
    <text evidence="13">The sequence shown here is derived from an EMBL/GenBank/DDBJ whole genome shotgun (WGS) entry which is preliminary data.</text>
</comment>
<dbReference type="Pfam" id="PF00593">
    <property type="entry name" value="TonB_dep_Rec_b-barrel"/>
    <property type="match status" value="1"/>
</dbReference>
<dbReference type="Gene3D" id="2.60.40.1120">
    <property type="entry name" value="Carboxypeptidase-like, regulatory domain"/>
    <property type="match status" value="1"/>
</dbReference>
<dbReference type="InterPro" id="IPR039426">
    <property type="entry name" value="TonB-dep_rcpt-like"/>
</dbReference>
<comment type="subcellular location">
    <subcellularLocation>
        <location evidence="1 8">Cell outer membrane</location>
        <topology evidence="1 8">Multi-pass membrane protein</topology>
    </subcellularLocation>
</comment>
<dbReference type="InterPro" id="IPR008969">
    <property type="entry name" value="CarboxyPept-like_regulatory"/>
</dbReference>
<evidence type="ECO:0000259" key="12">
    <source>
        <dbReference type="Pfam" id="PF07715"/>
    </source>
</evidence>
<evidence type="ECO:0000256" key="4">
    <source>
        <dbReference type="ARBA" id="ARBA00022692"/>
    </source>
</evidence>
<evidence type="ECO:0000256" key="6">
    <source>
        <dbReference type="ARBA" id="ARBA00023136"/>
    </source>
</evidence>
<dbReference type="InterPro" id="IPR023997">
    <property type="entry name" value="TonB-dep_OMP_SusC/RagA_CS"/>
</dbReference>
<evidence type="ECO:0000256" key="8">
    <source>
        <dbReference type="PROSITE-ProRule" id="PRU01360"/>
    </source>
</evidence>
<keyword evidence="6 8" id="KW-0472">Membrane</keyword>
<reference evidence="13 14" key="1">
    <citation type="submission" date="2019-07" db="EMBL/GenBank/DDBJ databases">
        <authorList>
            <person name="Qu J.-H."/>
        </authorList>
    </citation>
    <scope>NUCLEOTIDE SEQUENCE [LARGE SCALE GENOMIC DNA]</scope>
    <source>
        <strain evidence="13 14">MDT1-10-3</strain>
    </source>
</reference>
<dbReference type="SUPFAM" id="SSF49464">
    <property type="entry name" value="Carboxypeptidase regulatory domain-like"/>
    <property type="match status" value="1"/>
</dbReference>
<dbReference type="Proteomes" id="UP000323866">
    <property type="component" value="Unassembled WGS sequence"/>
</dbReference>
<dbReference type="Gene3D" id="2.40.170.20">
    <property type="entry name" value="TonB-dependent receptor, beta-barrel domain"/>
    <property type="match status" value="1"/>
</dbReference>
<feature type="chain" id="PRO_5024383299" evidence="10">
    <location>
        <begin position="28"/>
        <end position="1082"/>
    </location>
</feature>
<evidence type="ECO:0000256" key="10">
    <source>
        <dbReference type="SAM" id="SignalP"/>
    </source>
</evidence>